<dbReference type="Proteomes" id="UP000681967">
    <property type="component" value="Unassembled WGS sequence"/>
</dbReference>
<evidence type="ECO:0000313" key="2">
    <source>
        <dbReference type="EMBL" id="CAF4827487.1"/>
    </source>
</evidence>
<reference evidence="1" key="1">
    <citation type="submission" date="2021-02" db="EMBL/GenBank/DDBJ databases">
        <authorList>
            <person name="Nowell W R."/>
        </authorList>
    </citation>
    <scope>NUCLEOTIDE SEQUENCE</scope>
</reference>
<evidence type="ECO:0000313" key="1">
    <source>
        <dbReference type="EMBL" id="CAF4397488.1"/>
    </source>
</evidence>
<name>A0A8S2VKI8_9BILA</name>
<proteinExistence type="predicted"/>
<comment type="caution">
    <text evidence="1">The sequence shown here is derived from an EMBL/GenBank/DDBJ whole genome shotgun (WGS) entry which is preliminary data.</text>
</comment>
<dbReference type="EMBL" id="CAJOBH010055079">
    <property type="protein sequence ID" value="CAF4397488.1"/>
    <property type="molecule type" value="Genomic_DNA"/>
</dbReference>
<sequence length="80" mass="9621">FIKLQKTRETVLPKRQRPALRQCRRRLKRRQRHALANHSAHSPMFTNSTADDDEEYLLDDGVLVLNDYIYKYLKRLLDHS</sequence>
<feature type="non-terminal residue" evidence="1">
    <location>
        <position position="1"/>
    </location>
</feature>
<dbReference type="Proteomes" id="UP000681720">
    <property type="component" value="Unassembled WGS sequence"/>
</dbReference>
<evidence type="ECO:0000313" key="3">
    <source>
        <dbReference type="Proteomes" id="UP000681967"/>
    </source>
</evidence>
<dbReference type="EMBL" id="CAJOBJ010156117">
    <property type="protein sequence ID" value="CAF4827487.1"/>
    <property type="molecule type" value="Genomic_DNA"/>
</dbReference>
<gene>
    <name evidence="1" type="ORF">BYL167_LOCUS31391</name>
    <name evidence="2" type="ORF">GIL414_LOCUS48294</name>
</gene>
<protein>
    <submittedName>
        <fullName evidence="1">Uncharacterized protein</fullName>
    </submittedName>
</protein>
<dbReference type="AlphaFoldDB" id="A0A8S2VKI8"/>
<feature type="non-terminal residue" evidence="1">
    <location>
        <position position="80"/>
    </location>
</feature>
<accession>A0A8S2VKI8</accession>
<organism evidence="1 3">
    <name type="scientific">Rotaria magnacalcarata</name>
    <dbReference type="NCBI Taxonomy" id="392030"/>
    <lineage>
        <taxon>Eukaryota</taxon>
        <taxon>Metazoa</taxon>
        <taxon>Spiralia</taxon>
        <taxon>Gnathifera</taxon>
        <taxon>Rotifera</taxon>
        <taxon>Eurotatoria</taxon>
        <taxon>Bdelloidea</taxon>
        <taxon>Philodinida</taxon>
        <taxon>Philodinidae</taxon>
        <taxon>Rotaria</taxon>
    </lineage>
</organism>